<dbReference type="EMBL" id="JAUSTY010000001">
    <property type="protein sequence ID" value="MDQ0164160.1"/>
    <property type="molecule type" value="Genomic_DNA"/>
</dbReference>
<feature type="transmembrane region" description="Helical" evidence="5">
    <location>
        <begin position="60"/>
        <end position="83"/>
    </location>
</feature>
<dbReference type="PANTHER" id="PTHR35529">
    <property type="entry name" value="MANGANESE EFFLUX PUMP MNTP-RELATED"/>
    <property type="match status" value="1"/>
</dbReference>
<evidence type="ECO:0000256" key="5">
    <source>
        <dbReference type="SAM" id="Phobius"/>
    </source>
</evidence>
<evidence type="ECO:0000256" key="1">
    <source>
        <dbReference type="ARBA" id="ARBA00022475"/>
    </source>
</evidence>
<dbReference type="PANTHER" id="PTHR35529:SF2">
    <property type="entry name" value="SPORULATION PROTEIN YTAF-RELATED"/>
    <property type="match status" value="1"/>
</dbReference>
<dbReference type="Pfam" id="PF02659">
    <property type="entry name" value="Mntp"/>
    <property type="match status" value="2"/>
</dbReference>
<dbReference type="InterPro" id="IPR014205">
    <property type="entry name" value="Spore_YtaF"/>
</dbReference>
<comment type="caution">
    <text evidence="6">The sequence shown here is derived from an EMBL/GenBank/DDBJ whole genome shotgun (WGS) entry which is preliminary data.</text>
</comment>
<feature type="transmembrane region" description="Helical" evidence="5">
    <location>
        <begin position="152"/>
        <end position="172"/>
    </location>
</feature>
<keyword evidence="1" id="KW-1003">Cell membrane</keyword>
<accession>A0ABT9VU61</accession>
<dbReference type="NCBIfam" id="TIGR02840">
    <property type="entry name" value="spore_YtaF"/>
    <property type="match status" value="1"/>
</dbReference>
<evidence type="ECO:0000256" key="3">
    <source>
        <dbReference type="ARBA" id="ARBA00022989"/>
    </source>
</evidence>
<feature type="transmembrane region" description="Helical" evidence="5">
    <location>
        <begin position="208"/>
        <end position="225"/>
    </location>
</feature>
<protein>
    <submittedName>
        <fullName evidence="6">Sporulation protein YtaF</fullName>
    </submittedName>
</protein>
<reference evidence="6 7" key="1">
    <citation type="submission" date="2023-07" db="EMBL/GenBank/DDBJ databases">
        <title>Genomic Encyclopedia of Type Strains, Phase IV (KMG-IV): sequencing the most valuable type-strain genomes for metagenomic binning, comparative biology and taxonomic classification.</title>
        <authorList>
            <person name="Goeker M."/>
        </authorList>
    </citation>
    <scope>NUCLEOTIDE SEQUENCE [LARGE SCALE GENOMIC DNA]</scope>
    <source>
        <strain evidence="6 7">DSM 12751</strain>
    </source>
</reference>
<keyword evidence="7" id="KW-1185">Reference proteome</keyword>
<sequence length="228" mass="24150">MIEVMSILILAFAVSLDSFGVGITYGLRKVYIPFISIFIIAICSGITIIVAMLLGQGLSLLISPAFAGALGGLILIGIGLWALSQTFKAQQEQHAGGGQEKSTQIQEASDDSINDNRVWTIEFKKLGIVVQILRKPMMADIDRSGVISGKEAFVLGIALSLDSFGAGIGAALLGYSPLLVAILIATMSSLFVFLGVKCGALLSSRAWVSKFSYAPGIILVLFGFLKLF</sequence>
<name>A0ABT9VU61_9BACI</name>
<evidence type="ECO:0000313" key="6">
    <source>
        <dbReference type="EMBL" id="MDQ0164160.1"/>
    </source>
</evidence>
<keyword evidence="4 5" id="KW-0472">Membrane</keyword>
<dbReference type="RefSeq" id="WP_307389357.1">
    <property type="nucleotide sequence ID" value="NZ_BAAADK010000009.1"/>
</dbReference>
<keyword evidence="3 5" id="KW-1133">Transmembrane helix</keyword>
<dbReference type="InterPro" id="IPR003810">
    <property type="entry name" value="Mntp/YtaF"/>
</dbReference>
<proteinExistence type="predicted"/>
<gene>
    <name evidence="6" type="ORF">J2S11_000059</name>
</gene>
<feature type="transmembrane region" description="Helical" evidence="5">
    <location>
        <begin position="34"/>
        <end position="54"/>
    </location>
</feature>
<evidence type="ECO:0000256" key="2">
    <source>
        <dbReference type="ARBA" id="ARBA00022692"/>
    </source>
</evidence>
<dbReference type="Proteomes" id="UP001235840">
    <property type="component" value="Unassembled WGS sequence"/>
</dbReference>
<feature type="transmembrane region" description="Helical" evidence="5">
    <location>
        <begin position="6"/>
        <end position="27"/>
    </location>
</feature>
<evidence type="ECO:0000313" key="7">
    <source>
        <dbReference type="Proteomes" id="UP001235840"/>
    </source>
</evidence>
<feature type="transmembrane region" description="Helical" evidence="5">
    <location>
        <begin position="178"/>
        <end position="196"/>
    </location>
</feature>
<organism evidence="6 7">
    <name type="scientific">Caldalkalibacillus horti</name>
    <dbReference type="NCBI Taxonomy" id="77523"/>
    <lineage>
        <taxon>Bacteria</taxon>
        <taxon>Bacillati</taxon>
        <taxon>Bacillota</taxon>
        <taxon>Bacilli</taxon>
        <taxon>Bacillales</taxon>
        <taxon>Bacillaceae</taxon>
        <taxon>Caldalkalibacillus</taxon>
    </lineage>
</organism>
<keyword evidence="2 5" id="KW-0812">Transmembrane</keyword>
<evidence type="ECO:0000256" key="4">
    <source>
        <dbReference type="ARBA" id="ARBA00023136"/>
    </source>
</evidence>